<evidence type="ECO:0000313" key="2">
    <source>
        <dbReference type="WBParaSite" id="nRc.2.0.1.t22629-RA"/>
    </source>
</evidence>
<proteinExistence type="predicted"/>
<dbReference type="WBParaSite" id="nRc.2.0.1.t22629-RA">
    <property type="protein sequence ID" value="nRc.2.0.1.t22629-RA"/>
    <property type="gene ID" value="nRc.2.0.1.g22629"/>
</dbReference>
<accession>A0A915J832</accession>
<keyword evidence="1" id="KW-1185">Reference proteome</keyword>
<reference evidence="2" key="1">
    <citation type="submission" date="2022-11" db="UniProtKB">
        <authorList>
            <consortium name="WormBaseParasite"/>
        </authorList>
    </citation>
    <scope>IDENTIFICATION</scope>
</reference>
<dbReference type="AlphaFoldDB" id="A0A915J832"/>
<name>A0A915J832_ROMCU</name>
<evidence type="ECO:0000313" key="1">
    <source>
        <dbReference type="Proteomes" id="UP000887565"/>
    </source>
</evidence>
<dbReference type="Proteomes" id="UP000887565">
    <property type="component" value="Unplaced"/>
</dbReference>
<sequence length="78" mass="8662">PKIPQKRCPTEHVVANFGIFCSTIVSHAKGSFILASSNETEQIVNGLKCSACTFVPFHFRPERIFCRKQSTLGNHPSD</sequence>
<organism evidence="1 2">
    <name type="scientific">Romanomermis culicivorax</name>
    <name type="common">Nematode worm</name>
    <dbReference type="NCBI Taxonomy" id="13658"/>
    <lineage>
        <taxon>Eukaryota</taxon>
        <taxon>Metazoa</taxon>
        <taxon>Ecdysozoa</taxon>
        <taxon>Nematoda</taxon>
        <taxon>Enoplea</taxon>
        <taxon>Dorylaimia</taxon>
        <taxon>Mermithida</taxon>
        <taxon>Mermithoidea</taxon>
        <taxon>Mermithidae</taxon>
        <taxon>Romanomermis</taxon>
    </lineage>
</organism>
<protein>
    <submittedName>
        <fullName evidence="2">Uncharacterized protein</fullName>
    </submittedName>
</protein>